<dbReference type="PANTHER" id="PTHR24559">
    <property type="entry name" value="TRANSPOSON TY3-I GAG-POL POLYPROTEIN"/>
    <property type="match status" value="1"/>
</dbReference>
<dbReference type="InterPro" id="IPR043502">
    <property type="entry name" value="DNA/RNA_pol_sf"/>
</dbReference>
<proteinExistence type="predicted"/>
<dbReference type="Pfam" id="PF00078">
    <property type="entry name" value="RVT_1"/>
    <property type="match status" value="1"/>
</dbReference>
<dbReference type="AlphaFoldDB" id="A0ABD1V6Y1"/>
<name>A0ABD1V6Y1_9LAMI</name>
<keyword evidence="2" id="KW-0808">Transferase</keyword>
<dbReference type="Gene3D" id="3.10.10.10">
    <property type="entry name" value="HIV Type 1 Reverse Transcriptase, subunit A, domain 1"/>
    <property type="match status" value="1"/>
</dbReference>
<protein>
    <submittedName>
        <fullName evidence="2">Protein kinase superfamily protein</fullName>
    </submittedName>
</protein>
<organism evidence="2 3">
    <name type="scientific">Abeliophyllum distichum</name>
    <dbReference type="NCBI Taxonomy" id="126358"/>
    <lineage>
        <taxon>Eukaryota</taxon>
        <taxon>Viridiplantae</taxon>
        <taxon>Streptophyta</taxon>
        <taxon>Embryophyta</taxon>
        <taxon>Tracheophyta</taxon>
        <taxon>Spermatophyta</taxon>
        <taxon>Magnoliopsida</taxon>
        <taxon>eudicotyledons</taxon>
        <taxon>Gunneridae</taxon>
        <taxon>Pentapetalae</taxon>
        <taxon>asterids</taxon>
        <taxon>lamiids</taxon>
        <taxon>Lamiales</taxon>
        <taxon>Oleaceae</taxon>
        <taxon>Forsythieae</taxon>
        <taxon>Abeliophyllum</taxon>
    </lineage>
</organism>
<sequence>MSRWRRLSLAEDIDPRITGTDSQTSVEELEKLPRGSLMTQQRSSSCHHLNIDPKFPSHRQKRRPLNSEKYEALKEEVSKLLQSNFIREARYPKWVSNPVLLVDATAGHELLSFMDAYSRYNQIPMYPPDEEHTSFVTDKGLYCYRVMPFGLKNAGATYQRLVNKMFVRSAWVRLWRFTWMTCLSRV</sequence>
<evidence type="ECO:0000313" key="3">
    <source>
        <dbReference type="Proteomes" id="UP001604336"/>
    </source>
</evidence>
<dbReference type="PANTHER" id="PTHR24559:SF444">
    <property type="entry name" value="REVERSE TRANSCRIPTASE DOMAIN-CONTAINING PROTEIN"/>
    <property type="match status" value="1"/>
</dbReference>
<comment type="caution">
    <text evidence="2">The sequence shown here is derived from an EMBL/GenBank/DDBJ whole genome shotgun (WGS) entry which is preliminary data.</text>
</comment>
<dbReference type="InterPro" id="IPR053134">
    <property type="entry name" value="RNA-dir_DNA_polymerase"/>
</dbReference>
<dbReference type="InterPro" id="IPR000477">
    <property type="entry name" value="RT_dom"/>
</dbReference>
<dbReference type="SUPFAM" id="SSF56672">
    <property type="entry name" value="DNA/RNA polymerases"/>
    <property type="match status" value="1"/>
</dbReference>
<evidence type="ECO:0000259" key="1">
    <source>
        <dbReference type="Pfam" id="PF00078"/>
    </source>
</evidence>
<feature type="domain" description="Reverse transcriptase" evidence="1">
    <location>
        <begin position="61"/>
        <end position="166"/>
    </location>
</feature>
<dbReference type="EMBL" id="JBFOLK010000002">
    <property type="protein sequence ID" value="KAL2532658.1"/>
    <property type="molecule type" value="Genomic_DNA"/>
</dbReference>
<keyword evidence="2" id="KW-0418">Kinase</keyword>
<evidence type="ECO:0000313" key="2">
    <source>
        <dbReference type="EMBL" id="KAL2532658.1"/>
    </source>
</evidence>
<dbReference type="GO" id="GO:0016301">
    <property type="term" value="F:kinase activity"/>
    <property type="evidence" value="ECO:0007669"/>
    <property type="project" value="UniProtKB-KW"/>
</dbReference>
<dbReference type="Proteomes" id="UP001604336">
    <property type="component" value="Unassembled WGS sequence"/>
</dbReference>
<gene>
    <name evidence="2" type="ORF">Adt_06009</name>
</gene>
<keyword evidence="3" id="KW-1185">Reference proteome</keyword>
<reference evidence="3" key="1">
    <citation type="submission" date="2024-07" db="EMBL/GenBank/DDBJ databases">
        <title>Two chromosome-level genome assemblies of Korean endemic species Abeliophyllum distichum and Forsythia ovata (Oleaceae).</title>
        <authorList>
            <person name="Jang H."/>
        </authorList>
    </citation>
    <scope>NUCLEOTIDE SEQUENCE [LARGE SCALE GENOMIC DNA]</scope>
</reference>
<accession>A0ABD1V6Y1</accession>